<reference evidence="1 2" key="1">
    <citation type="journal article" date="2013" name="Nat. Commun.">
        <title>The evolution and pathogenic mechanisms of the rice sheath blight pathogen.</title>
        <authorList>
            <person name="Zheng A."/>
            <person name="Lin R."/>
            <person name="Xu L."/>
            <person name="Qin P."/>
            <person name="Tang C."/>
            <person name="Ai P."/>
            <person name="Zhang D."/>
            <person name="Liu Y."/>
            <person name="Sun Z."/>
            <person name="Feng H."/>
            <person name="Wang Y."/>
            <person name="Chen Y."/>
            <person name="Liang X."/>
            <person name="Fu R."/>
            <person name="Li Q."/>
            <person name="Zhang J."/>
            <person name="Yu X."/>
            <person name="Xie Z."/>
            <person name="Ding L."/>
            <person name="Guan P."/>
            <person name="Tang J."/>
            <person name="Liang Y."/>
            <person name="Wang S."/>
            <person name="Deng Q."/>
            <person name="Li S."/>
            <person name="Zhu J."/>
            <person name="Wang L."/>
            <person name="Liu H."/>
            <person name="Li P."/>
        </authorList>
    </citation>
    <scope>NUCLEOTIDE SEQUENCE [LARGE SCALE GENOMIC DNA]</scope>
    <source>
        <strain evidence="2">AG-1 IA</strain>
    </source>
</reference>
<protein>
    <submittedName>
        <fullName evidence="1">Uncharacterized protein</fullName>
    </submittedName>
</protein>
<dbReference type="Proteomes" id="UP000011668">
    <property type="component" value="Unassembled WGS sequence"/>
</dbReference>
<proteinExistence type="predicted"/>
<gene>
    <name evidence="1" type="ORF">AG1IA_03200</name>
</gene>
<name>L8WXJ9_THACA</name>
<evidence type="ECO:0000313" key="1">
    <source>
        <dbReference type="EMBL" id="ELU42771.1"/>
    </source>
</evidence>
<dbReference type="AlphaFoldDB" id="L8WXJ9"/>
<evidence type="ECO:0000313" key="2">
    <source>
        <dbReference type="Proteomes" id="UP000011668"/>
    </source>
</evidence>
<keyword evidence="2" id="KW-1185">Reference proteome</keyword>
<dbReference type="EMBL" id="AFRT01000730">
    <property type="protein sequence ID" value="ELU42771.1"/>
    <property type="molecule type" value="Genomic_DNA"/>
</dbReference>
<accession>L8WXJ9</accession>
<sequence length="51" mass="5663">MAVSTVCKTTATLYSYNSLNFLHIRTLEPGDPHPRSALAADYPHLGTRFID</sequence>
<organism evidence="1 2">
    <name type="scientific">Thanatephorus cucumeris (strain AG1-IA)</name>
    <name type="common">Rice sheath blight fungus</name>
    <name type="synonym">Rhizoctonia solani</name>
    <dbReference type="NCBI Taxonomy" id="983506"/>
    <lineage>
        <taxon>Eukaryota</taxon>
        <taxon>Fungi</taxon>
        <taxon>Dikarya</taxon>
        <taxon>Basidiomycota</taxon>
        <taxon>Agaricomycotina</taxon>
        <taxon>Agaricomycetes</taxon>
        <taxon>Cantharellales</taxon>
        <taxon>Ceratobasidiaceae</taxon>
        <taxon>Rhizoctonia</taxon>
        <taxon>Rhizoctonia solani AG-1</taxon>
    </lineage>
</organism>
<dbReference type="HOGENOM" id="CLU_3108080_0_0_1"/>
<comment type="caution">
    <text evidence="1">The sequence shown here is derived from an EMBL/GenBank/DDBJ whole genome shotgun (WGS) entry which is preliminary data.</text>
</comment>